<sequence length="139" mass="15898">MSEIKFCQFSEHDEAWTAAELQFFELADKAFADSFVDPASRDPEKARDKPEMRWLKLLDMIAALMAGKDVVAVHLEPITPQMMSQSAQKIRLFVAANRRSDQAADRARQLLASMVQYFNTNGDRSARMGEFLELVYDFN</sequence>
<proteinExistence type="predicted"/>
<evidence type="ECO:0000313" key="2">
    <source>
        <dbReference type="Proteomes" id="UP001212841"/>
    </source>
</evidence>
<dbReference type="AlphaFoldDB" id="A0AAD5SEE1"/>
<protein>
    <submittedName>
        <fullName evidence="1">Uncharacterized protein</fullName>
    </submittedName>
</protein>
<reference evidence="1" key="1">
    <citation type="submission" date="2020-05" db="EMBL/GenBank/DDBJ databases">
        <title>Phylogenomic resolution of chytrid fungi.</title>
        <authorList>
            <person name="Stajich J.E."/>
            <person name="Amses K."/>
            <person name="Simmons R."/>
            <person name="Seto K."/>
            <person name="Myers J."/>
            <person name="Bonds A."/>
            <person name="Quandt C.A."/>
            <person name="Barry K."/>
            <person name="Liu P."/>
            <person name="Grigoriev I."/>
            <person name="Longcore J.E."/>
            <person name="James T.Y."/>
        </authorList>
    </citation>
    <scope>NUCLEOTIDE SEQUENCE</scope>
    <source>
        <strain evidence="1">JEL0318</strain>
    </source>
</reference>
<comment type="caution">
    <text evidence="1">The sequence shown here is derived from an EMBL/GenBank/DDBJ whole genome shotgun (WGS) entry which is preliminary data.</text>
</comment>
<accession>A0AAD5SEE1</accession>
<organism evidence="1 2">
    <name type="scientific">Rhizophlyctis rosea</name>
    <dbReference type="NCBI Taxonomy" id="64517"/>
    <lineage>
        <taxon>Eukaryota</taxon>
        <taxon>Fungi</taxon>
        <taxon>Fungi incertae sedis</taxon>
        <taxon>Chytridiomycota</taxon>
        <taxon>Chytridiomycota incertae sedis</taxon>
        <taxon>Chytridiomycetes</taxon>
        <taxon>Rhizophlyctidales</taxon>
        <taxon>Rhizophlyctidaceae</taxon>
        <taxon>Rhizophlyctis</taxon>
    </lineage>
</organism>
<keyword evidence="2" id="KW-1185">Reference proteome</keyword>
<dbReference type="Proteomes" id="UP001212841">
    <property type="component" value="Unassembled WGS sequence"/>
</dbReference>
<name>A0AAD5SEE1_9FUNG</name>
<dbReference type="EMBL" id="JADGJD010000407">
    <property type="protein sequence ID" value="KAJ3051341.1"/>
    <property type="molecule type" value="Genomic_DNA"/>
</dbReference>
<evidence type="ECO:0000313" key="1">
    <source>
        <dbReference type="EMBL" id="KAJ3051341.1"/>
    </source>
</evidence>
<gene>
    <name evidence="1" type="ORF">HK097_007672</name>
</gene>